<name>A0A1E5FZ56_9FIRM</name>
<comment type="similarity">
    <text evidence="1 6">Belongs to the glutaredoxin family.</text>
</comment>
<evidence type="ECO:0000256" key="1">
    <source>
        <dbReference type="ARBA" id="ARBA00007787"/>
    </source>
</evidence>
<gene>
    <name evidence="8" type="ORF">BHF68_11840</name>
</gene>
<dbReference type="NCBIfam" id="TIGR02181">
    <property type="entry name" value="GRX_bact"/>
    <property type="match status" value="1"/>
</dbReference>
<evidence type="ECO:0000313" key="9">
    <source>
        <dbReference type="Proteomes" id="UP000094296"/>
    </source>
</evidence>
<keyword evidence="4" id="KW-1015">Disulfide bond</keyword>
<evidence type="ECO:0000256" key="6">
    <source>
        <dbReference type="RuleBase" id="RU364065"/>
    </source>
</evidence>
<protein>
    <recommendedName>
        <fullName evidence="6">Glutaredoxin</fullName>
    </recommendedName>
</protein>
<dbReference type="InterPro" id="IPR011767">
    <property type="entry name" value="GLR_AS"/>
</dbReference>
<dbReference type="Gene3D" id="3.40.30.10">
    <property type="entry name" value="Glutaredoxin"/>
    <property type="match status" value="1"/>
</dbReference>
<dbReference type="GO" id="GO:0005737">
    <property type="term" value="C:cytoplasm"/>
    <property type="evidence" value="ECO:0007669"/>
    <property type="project" value="TreeGrafter"/>
</dbReference>
<evidence type="ECO:0000256" key="2">
    <source>
        <dbReference type="ARBA" id="ARBA00022448"/>
    </source>
</evidence>
<reference evidence="8 9" key="1">
    <citation type="submission" date="2016-09" db="EMBL/GenBank/DDBJ databases">
        <title>Draft genome sequence for the type strain of Desulfuribacillus alkaliarsenatis AHT28, an obligately anaerobic, sulfidogenic bacterium isolated from Russian soda lake sediments.</title>
        <authorList>
            <person name="Abin C.A."/>
            <person name="Hollibaugh J.T."/>
        </authorList>
    </citation>
    <scope>NUCLEOTIDE SEQUENCE [LARGE SCALE GENOMIC DNA]</scope>
    <source>
        <strain evidence="8 9">AHT28</strain>
    </source>
</reference>
<dbReference type="InterPro" id="IPR002109">
    <property type="entry name" value="Glutaredoxin"/>
</dbReference>
<dbReference type="GO" id="GO:0034599">
    <property type="term" value="P:cellular response to oxidative stress"/>
    <property type="evidence" value="ECO:0007669"/>
    <property type="project" value="TreeGrafter"/>
</dbReference>
<keyword evidence="6" id="KW-0963">Cytoplasm</keyword>
<evidence type="ECO:0000256" key="3">
    <source>
        <dbReference type="ARBA" id="ARBA00022982"/>
    </source>
</evidence>
<accession>A0A1E5FZ56</accession>
<dbReference type="InterPro" id="IPR036249">
    <property type="entry name" value="Thioredoxin-like_sf"/>
</dbReference>
<dbReference type="PANTHER" id="PTHR45694:SF18">
    <property type="entry name" value="GLUTAREDOXIN-1-RELATED"/>
    <property type="match status" value="1"/>
</dbReference>
<dbReference type="AlphaFoldDB" id="A0A1E5FZ56"/>
<keyword evidence="9" id="KW-1185">Reference proteome</keyword>
<feature type="domain" description="Glutaredoxin" evidence="7">
    <location>
        <begin position="4"/>
        <end position="63"/>
    </location>
</feature>
<dbReference type="PROSITE" id="PS51354">
    <property type="entry name" value="GLUTAREDOXIN_2"/>
    <property type="match status" value="1"/>
</dbReference>
<dbReference type="Proteomes" id="UP000094296">
    <property type="component" value="Unassembled WGS sequence"/>
</dbReference>
<dbReference type="OrthoDB" id="9795531at2"/>
<dbReference type="SUPFAM" id="SSF52833">
    <property type="entry name" value="Thioredoxin-like"/>
    <property type="match status" value="1"/>
</dbReference>
<evidence type="ECO:0000313" key="8">
    <source>
        <dbReference type="EMBL" id="OEF95781.1"/>
    </source>
</evidence>
<comment type="caution">
    <text evidence="8">The sequence shown here is derived from an EMBL/GenBank/DDBJ whole genome shotgun (WGS) entry which is preliminary data.</text>
</comment>
<keyword evidence="5 6" id="KW-0676">Redox-active center</keyword>
<comment type="function">
    <text evidence="6">Has a glutathione-disulfide oxidoreductase activity in the presence of NADPH and glutathione reductase. Reduces low molecular weight disulfides and proteins.</text>
</comment>
<dbReference type="EMBL" id="MIJE01000035">
    <property type="protein sequence ID" value="OEF95781.1"/>
    <property type="molecule type" value="Genomic_DNA"/>
</dbReference>
<dbReference type="RefSeq" id="WP_069644347.1">
    <property type="nucleotide sequence ID" value="NZ_MIJE01000035.1"/>
</dbReference>
<dbReference type="Pfam" id="PF00462">
    <property type="entry name" value="Glutaredoxin"/>
    <property type="match status" value="1"/>
</dbReference>
<proteinExistence type="inferred from homology"/>
<sequence>MKEVTIYIKSYCPYCKKALALLESKGVELKIVDAMEEPELFEKIKEQTGSRTVPQIFIGDEFVGGCDDVHALDSTGQLDAKLK</sequence>
<dbReference type="InterPro" id="IPR014025">
    <property type="entry name" value="Glutaredoxin_subgr"/>
</dbReference>
<dbReference type="GO" id="GO:0015038">
    <property type="term" value="F:glutathione disulfide oxidoreductase activity"/>
    <property type="evidence" value="ECO:0007669"/>
    <property type="project" value="UniProtKB-UniRule"/>
</dbReference>
<keyword evidence="2 6" id="KW-0813">Transport</keyword>
<dbReference type="GO" id="GO:0045454">
    <property type="term" value="P:cell redox homeostasis"/>
    <property type="evidence" value="ECO:0007669"/>
    <property type="project" value="InterPro"/>
</dbReference>
<evidence type="ECO:0000256" key="4">
    <source>
        <dbReference type="ARBA" id="ARBA00023157"/>
    </source>
</evidence>
<evidence type="ECO:0000256" key="5">
    <source>
        <dbReference type="ARBA" id="ARBA00023284"/>
    </source>
</evidence>
<keyword evidence="3 6" id="KW-0249">Electron transport</keyword>
<dbReference type="STRING" id="766136.BHF68_11840"/>
<evidence type="ECO:0000259" key="7">
    <source>
        <dbReference type="Pfam" id="PF00462"/>
    </source>
</evidence>
<dbReference type="InterPro" id="IPR011900">
    <property type="entry name" value="GRX_bact"/>
</dbReference>
<dbReference type="PRINTS" id="PR00160">
    <property type="entry name" value="GLUTAREDOXIN"/>
</dbReference>
<organism evidence="8 9">
    <name type="scientific">Desulfuribacillus alkaliarsenatis</name>
    <dbReference type="NCBI Taxonomy" id="766136"/>
    <lineage>
        <taxon>Bacteria</taxon>
        <taxon>Bacillati</taxon>
        <taxon>Bacillota</taxon>
        <taxon>Desulfuribacillia</taxon>
        <taxon>Desulfuribacillales</taxon>
        <taxon>Desulfuribacillaceae</taxon>
        <taxon>Desulfuribacillus</taxon>
    </lineage>
</organism>
<dbReference type="PANTHER" id="PTHR45694">
    <property type="entry name" value="GLUTAREDOXIN 2"/>
    <property type="match status" value="1"/>
</dbReference>
<dbReference type="PROSITE" id="PS00195">
    <property type="entry name" value="GLUTAREDOXIN_1"/>
    <property type="match status" value="1"/>
</dbReference>